<evidence type="ECO:0000256" key="13">
    <source>
        <dbReference type="ARBA" id="ARBA00081141"/>
    </source>
</evidence>
<evidence type="ECO:0000256" key="6">
    <source>
        <dbReference type="ARBA" id="ARBA00022691"/>
    </source>
</evidence>
<sequence length="492" mass="56723">MDTTENPTGLGLRTTDGPREEWFTDEVSGQRLVKMGEVVFPPRKVWMKTYGCQMNYHDTDRIMSHLKSLNFTQTEEVEDADLVLFNTCAVRDLANNKFYSHLGNLKHQKAIKKDNLVVGVGGCVAQTEGKELIKKYRHLDFAFGPDTIDSINDMVYRTYAGDSKFFINSWDRSENFSIETKISHGTPQAFVNIIKGCNKYCTYCIVPYTRGKERSRKVAEVVEDIRRLVKYQGIQEVTLLGQNVNSYGKENGESLAQLILELENLEGLEIIRYTTSHPYDISDELIMTHGVSKKLSKHLHLPIQSGSNTVLKRMNREYTVEHYLDRVNKLREVQPEIIISTDIIAGFVNETNEEHEATLKLLDDARFDFIYSYAYSKRNKTRAARMEDHLTDDIRGARLREIQAHQLKLQAEIRKEMEGKSFRILVEGKNTFKGETKWKGRTNCNRIVHFLPRDPEENLQWNWVDVKVIETTALSCQGELLDVIGKRIPTIQ</sequence>
<protein>
    <recommendedName>
        <fullName evidence="11">tRNA-2-methylthio-N(6)-dimethylallyladenosine synthase</fullName>
        <ecNumber evidence="10">2.8.4.3</ecNumber>
    </recommendedName>
    <alternativeName>
        <fullName evidence="13">(Dimethylallyl)adenosine tRNA methylthiotransferase MiaB</fullName>
    </alternativeName>
    <alternativeName>
        <fullName evidence="12">tRNA-i(6)A37 methylthiotransferase</fullName>
    </alternativeName>
</protein>
<evidence type="ECO:0000256" key="10">
    <source>
        <dbReference type="ARBA" id="ARBA00033765"/>
    </source>
</evidence>
<dbReference type="SFLD" id="SFLDF00273">
    <property type="entry name" value="(dimethylallyl)adenosine_tRNA"/>
    <property type="match status" value="1"/>
</dbReference>
<dbReference type="InterPro" id="IPR058240">
    <property type="entry name" value="rSAM_sf"/>
</dbReference>
<gene>
    <name evidence="16" type="ordered locus">BMS_2665</name>
</gene>
<dbReference type="InterPro" id="IPR005839">
    <property type="entry name" value="Methylthiotransferase"/>
</dbReference>
<evidence type="ECO:0000256" key="2">
    <source>
        <dbReference type="ARBA" id="ARBA00003234"/>
    </source>
</evidence>
<keyword evidence="8" id="KW-0408">Iron</keyword>
<dbReference type="NCBIfam" id="TIGR01574">
    <property type="entry name" value="miaB-methiolase"/>
    <property type="match status" value="1"/>
</dbReference>
<dbReference type="GO" id="GO:0046872">
    <property type="term" value="F:metal ion binding"/>
    <property type="evidence" value="ECO:0007669"/>
    <property type="project" value="UniProtKB-KW"/>
</dbReference>
<keyword evidence="3" id="KW-0004">4Fe-4S</keyword>
<name>E1X6A0_HALMS</name>
<keyword evidence="17" id="KW-1185">Reference proteome</keyword>
<dbReference type="KEGG" id="bmx:BMS_2665"/>
<evidence type="ECO:0000256" key="5">
    <source>
        <dbReference type="ARBA" id="ARBA00022679"/>
    </source>
</evidence>
<evidence type="ECO:0000256" key="1">
    <source>
        <dbReference type="ARBA" id="ARBA00001966"/>
    </source>
</evidence>
<evidence type="ECO:0000259" key="15">
    <source>
        <dbReference type="PROSITE" id="PS51918"/>
    </source>
</evidence>
<dbReference type="SFLD" id="SFLDG01061">
    <property type="entry name" value="methylthiotransferase"/>
    <property type="match status" value="1"/>
</dbReference>
<dbReference type="InterPro" id="IPR023404">
    <property type="entry name" value="rSAM_horseshoe"/>
</dbReference>
<dbReference type="PATRIC" id="fig|862908.3.peg.2544"/>
<dbReference type="Gene3D" id="3.80.30.20">
    <property type="entry name" value="tm_1862 like domain"/>
    <property type="match status" value="1"/>
</dbReference>
<evidence type="ECO:0000256" key="8">
    <source>
        <dbReference type="ARBA" id="ARBA00023004"/>
    </source>
</evidence>
<dbReference type="NCBIfam" id="TIGR00089">
    <property type="entry name" value="MiaB/RimO family radical SAM methylthiotransferase"/>
    <property type="match status" value="1"/>
</dbReference>
<evidence type="ECO:0000256" key="3">
    <source>
        <dbReference type="ARBA" id="ARBA00022485"/>
    </source>
</evidence>
<dbReference type="SFLD" id="SFLDS00029">
    <property type="entry name" value="Radical_SAM"/>
    <property type="match status" value="1"/>
</dbReference>
<dbReference type="STRING" id="862908.BMS_2665"/>
<organism evidence="16 17">
    <name type="scientific">Halobacteriovorax marinus (strain ATCC BAA-682 / DSM 15412 / SJ)</name>
    <name type="common">Bacteriovorax marinus</name>
    <dbReference type="NCBI Taxonomy" id="862908"/>
    <lineage>
        <taxon>Bacteria</taxon>
        <taxon>Pseudomonadati</taxon>
        <taxon>Bdellovibrionota</taxon>
        <taxon>Bacteriovoracia</taxon>
        <taxon>Bacteriovoracales</taxon>
        <taxon>Halobacteriovoraceae</taxon>
        <taxon>Halobacteriovorax</taxon>
    </lineage>
</organism>
<proteinExistence type="predicted"/>
<dbReference type="SFLD" id="SFLDG01082">
    <property type="entry name" value="B12-binding_domain_containing"/>
    <property type="match status" value="1"/>
</dbReference>
<evidence type="ECO:0000256" key="7">
    <source>
        <dbReference type="ARBA" id="ARBA00022723"/>
    </source>
</evidence>
<dbReference type="InterPro" id="IPR013848">
    <property type="entry name" value="Methylthiotransferase_N"/>
</dbReference>
<evidence type="ECO:0000256" key="4">
    <source>
        <dbReference type="ARBA" id="ARBA00022490"/>
    </source>
</evidence>
<dbReference type="InterPro" id="IPR007197">
    <property type="entry name" value="rSAM"/>
</dbReference>
<accession>E1X6A0</accession>
<dbReference type="AlphaFoldDB" id="E1X6A0"/>
<feature type="domain" description="Radical SAM core" evidence="15">
    <location>
        <begin position="183"/>
        <end position="412"/>
    </location>
</feature>
<keyword evidence="6" id="KW-0949">S-adenosyl-L-methionine</keyword>
<evidence type="ECO:0000259" key="14">
    <source>
        <dbReference type="PROSITE" id="PS51449"/>
    </source>
</evidence>
<dbReference type="RefSeq" id="WP_014245220.1">
    <property type="nucleotide sequence ID" value="NC_016620.1"/>
</dbReference>
<dbReference type="EC" id="2.8.4.3" evidence="10"/>
<dbReference type="Proteomes" id="UP000008963">
    <property type="component" value="Chromosome"/>
</dbReference>
<dbReference type="Pfam" id="PF04055">
    <property type="entry name" value="Radical_SAM"/>
    <property type="match status" value="1"/>
</dbReference>
<evidence type="ECO:0000256" key="12">
    <source>
        <dbReference type="ARBA" id="ARBA00080698"/>
    </source>
</evidence>
<dbReference type="FunFam" id="3.40.50.12160:FF:000003">
    <property type="entry name" value="CDK5 regulatory subunit-associated protein 1"/>
    <property type="match status" value="1"/>
</dbReference>
<evidence type="ECO:0000256" key="9">
    <source>
        <dbReference type="ARBA" id="ARBA00023014"/>
    </source>
</evidence>
<dbReference type="OrthoDB" id="5288412at2"/>
<dbReference type="GO" id="GO:0005829">
    <property type="term" value="C:cytosol"/>
    <property type="evidence" value="ECO:0007669"/>
    <property type="project" value="TreeGrafter"/>
</dbReference>
<feature type="domain" description="MTTase N-terminal" evidence="14">
    <location>
        <begin position="43"/>
        <end position="160"/>
    </location>
</feature>
<keyword evidence="4" id="KW-0963">Cytoplasm</keyword>
<dbReference type="PANTHER" id="PTHR43020">
    <property type="entry name" value="CDK5 REGULATORY SUBUNIT-ASSOCIATED PROTEIN 1"/>
    <property type="match status" value="1"/>
</dbReference>
<keyword evidence="9" id="KW-0411">Iron-sulfur</keyword>
<evidence type="ECO:0000256" key="11">
    <source>
        <dbReference type="ARBA" id="ARBA00068570"/>
    </source>
</evidence>
<dbReference type="GO" id="GO:0035597">
    <property type="term" value="F:tRNA-2-methylthio-N(6)-dimethylallyladenosine(37) synthase activity"/>
    <property type="evidence" value="ECO:0007669"/>
    <property type="project" value="UniProtKB-EC"/>
</dbReference>
<dbReference type="CDD" id="cd01335">
    <property type="entry name" value="Radical_SAM"/>
    <property type="match status" value="1"/>
</dbReference>
<dbReference type="Gene3D" id="3.40.50.12160">
    <property type="entry name" value="Methylthiotransferase, N-terminal domain"/>
    <property type="match status" value="1"/>
</dbReference>
<dbReference type="EMBL" id="FQ312005">
    <property type="protein sequence ID" value="CBW27445.1"/>
    <property type="molecule type" value="Genomic_DNA"/>
</dbReference>
<dbReference type="InterPro" id="IPR006638">
    <property type="entry name" value="Elp3/MiaA/NifB-like_rSAM"/>
</dbReference>
<dbReference type="FunFam" id="3.80.30.20:FF:000001">
    <property type="entry name" value="tRNA-2-methylthio-N(6)-dimethylallyladenosine synthase 2"/>
    <property type="match status" value="1"/>
</dbReference>
<keyword evidence="7" id="KW-0479">Metal-binding</keyword>
<comment type="cofactor">
    <cofactor evidence="1">
        <name>[4Fe-4S] cluster</name>
        <dbReference type="ChEBI" id="CHEBI:49883"/>
    </cofactor>
</comment>
<comment type="function">
    <text evidence="2">Catalyzes the methylthiolation of N6-(dimethylallyl)adenosine (i(6)A), leading to the formation of 2-methylthio-N6-(dimethylallyl)adenosine (ms(2)i(6)A) at position 37 in tRNAs that read codons beginning with uridine.</text>
</comment>
<dbReference type="PROSITE" id="PS51918">
    <property type="entry name" value="RADICAL_SAM"/>
    <property type="match status" value="1"/>
</dbReference>
<dbReference type="Pfam" id="PF00919">
    <property type="entry name" value="UPF0004"/>
    <property type="match status" value="1"/>
</dbReference>
<keyword evidence="5" id="KW-0808">Transferase</keyword>
<dbReference type="InterPro" id="IPR038135">
    <property type="entry name" value="Methylthiotransferase_N_sf"/>
</dbReference>
<reference evidence="17" key="1">
    <citation type="journal article" date="2013" name="ISME J.">
        <title>A small predatory core genome in the divergent marine Bacteriovorax marinus SJ and the terrestrial Bdellovibrio bacteriovorus.</title>
        <authorList>
            <person name="Crossman L.C."/>
            <person name="Chen H."/>
            <person name="Cerdeno-Tarraga A.M."/>
            <person name="Brooks K."/>
            <person name="Quail M.A."/>
            <person name="Pineiro S.A."/>
            <person name="Hobley L."/>
            <person name="Sockett R.E."/>
            <person name="Bentley S.D."/>
            <person name="Parkhill J."/>
            <person name="Williams H.N."/>
            <person name="Stine O.C."/>
        </authorList>
    </citation>
    <scope>NUCLEOTIDE SEQUENCE [LARGE SCALE GENOMIC DNA]</scope>
    <source>
        <strain evidence="17">ATCC BAA-682 / DSM 15412 / SJ</strain>
    </source>
</reference>
<evidence type="ECO:0000313" key="16">
    <source>
        <dbReference type="EMBL" id="CBW27445.1"/>
    </source>
</evidence>
<dbReference type="SMART" id="SM00729">
    <property type="entry name" value="Elp3"/>
    <property type="match status" value="1"/>
</dbReference>
<dbReference type="eggNOG" id="COG0621">
    <property type="taxonomic scope" value="Bacteria"/>
</dbReference>
<dbReference type="GO" id="GO:0051539">
    <property type="term" value="F:4 iron, 4 sulfur cluster binding"/>
    <property type="evidence" value="ECO:0007669"/>
    <property type="project" value="UniProtKB-KW"/>
</dbReference>
<dbReference type="InterPro" id="IPR006463">
    <property type="entry name" value="MiaB_methiolase"/>
</dbReference>
<dbReference type="PROSITE" id="PS01278">
    <property type="entry name" value="MTTASE_RADICAL"/>
    <property type="match status" value="1"/>
</dbReference>
<dbReference type="InterPro" id="IPR020612">
    <property type="entry name" value="Methylthiotransferase_CS"/>
</dbReference>
<evidence type="ECO:0000313" key="17">
    <source>
        <dbReference type="Proteomes" id="UP000008963"/>
    </source>
</evidence>
<dbReference type="SUPFAM" id="SSF102114">
    <property type="entry name" value="Radical SAM enzymes"/>
    <property type="match status" value="1"/>
</dbReference>
<dbReference type="HOGENOM" id="CLU_018697_2_0_7"/>
<dbReference type="PANTHER" id="PTHR43020:SF2">
    <property type="entry name" value="MITOCHONDRIAL TRNA METHYLTHIOTRANSFERASE CDK5RAP1"/>
    <property type="match status" value="1"/>
</dbReference>
<dbReference type="PROSITE" id="PS51449">
    <property type="entry name" value="MTTASE_N"/>
    <property type="match status" value="1"/>
</dbReference>